<dbReference type="InterPro" id="IPR029058">
    <property type="entry name" value="AB_hydrolase_fold"/>
</dbReference>
<protein>
    <submittedName>
        <fullName evidence="3">Acetyl esterase</fullName>
    </submittedName>
</protein>
<dbReference type="RefSeq" id="WP_091970267.1">
    <property type="nucleotide sequence ID" value="NZ_FOGZ01000018.1"/>
</dbReference>
<dbReference type="PROSITE" id="PS01174">
    <property type="entry name" value="LIPASE_GDXG_SER"/>
    <property type="match status" value="1"/>
</dbReference>
<dbReference type="OrthoDB" id="3181909at2"/>
<evidence type="ECO:0000256" key="1">
    <source>
        <dbReference type="PROSITE-ProRule" id="PRU10038"/>
    </source>
</evidence>
<dbReference type="GO" id="GO:0019433">
    <property type="term" value="P:triglyceride catabolic process"/>
    <property type="evidence" value="ECO:0007669"/>
    <property type="project" value="TreeGrafter"/>
</dbReference>
<reference evidence="3 4" key="1">
    <citation type="submission" date="2016-10" db="EMBL/GenBank/DDBJ databases">
        <authorList>
            <person name="de Groot N.N."/>
        </authorList>
    </citation>
    <scope>NUCLEOTIDE SEQUENCE [LARGE SCALE GENOMIC DNA]</scope>
    <source>
        <strain evidence="3 4">DSM 16859</strain>
    </source>
</reference>
<dbReference type="GO" id="GO:0005829">
    <property type="term" value="C:cytosol"/>
    <property type="evidence" value="ECO:0007669"/>
    <property type="project" value="TreeGrafter"/>
</dbReference>
<dbReference type="Gene3D" id="3.40.50.1820">
    <property type="entry name" value="alpha/beta hydrolase"/>
    <property type="match status" value="1"/>
</dbReference>
<dbReference type="Proteomes" id="UP000198815">
    <property type="component" value="Unassembled WGS sequence"/>
</dbReference>
<keyword evidence="4" id="KW-1185">Reference proteome</keyword>
<evidence type="ECO:0000313" key="4">
    <source>
        <dbReference type="Proteomes" id="UP000198815"/>
    </source>
</evidence>
<feature type="active site" evidence="1">
    <location>
        <position position="142"/>
    </location>
</feature>
<dbReference type="SUPFAM" id="SSF53474">
    <property type="entry name" value="alpha/beta-Hydrolases"/>
    <property type="match status" value="1"/>
</dbReference>
<accession>A0A1H9T352</accession>
<dbReference type="PANTHER" id="PTHR23025">
    <property type="entry name" value="TRIACYLGLYCEROL LIPASE"/>
    <property type="match status" value="1"/>
</dbReference>
<feature type="domain" description="Alpha/beta hydrolase fold-3" evidence="2">
    <location>
        <begin position="58"/>
        <end position="270"/>
    </location>
</feature>
<dbReference type="InterPro" id="IPR033140">
    <property type="entry name" value="Lipase_GDXG_put_SER_AS"/>
</dbReference>
<dbReference type="GO" id="GO:0004771">
    <property type="term" value="F:sterol ester esterase activity"/>
    <property type="evidence" value="ECO:0007669"/>
    <property type="project" value="TreeGrafter"/>
</dbReference>
<dbReference type="EMBL" id="FOGZ01000018">
    <property type="protein sequence ID" value="SER91675.1"/>
    <property type="molecule type" value="Genomic_DNA"/>
</dbReference>
<evidence type="ECO:0000259" key="2">
    <source>
        <dbReference type="Pfam" id="PF07859"/>
    </source>
</evidence>
<proteinExistence type="predicted"/>
<dbReference type="Pfam" id="PF07859">
    <property type="entry name" value="Abhydrolase_3"/>
    <property type="match status" value="1"/>
</dbReference>
<dbReference type="STRING" id="64702.SAMN05443377_11831"/>
<dbReference type="AlphaFoldDB" id="A0A1H9T352"/>
<sequence>MASFDPLDLAGVRERACAAKHALGPGPRLPIVAEGLVPGGRPVRLRLLSASSHPRGLLVYLHGGGWVMYSIDEYDRLARHLADVSGWAVVMVDYPLAPEQRYPAALERCWAALRFLGSREAIAWFDTSGITAPPRIVVAGDSAGGNLAAACALRARDAGAPPLVGQLLVYPVLDHDLNRPSYFRATHPEDISREELRVCWDLYCPDPRRRLETGASPLRAATLAGLPPTRLITADGDVLNDEIAEYGRRLRATGIAVSTAHVHGLGHGCLSAWKESPEVESVVTDTVAWLEQLARTAADRPR</sequence>
<name>A0A1H9T352_9ACTN</name>
<evidence type="ECO:0000313" key="3">
    <source>
        <dbReference type="EMBL" id="SER91675.1"/>
    </source>
</evidence>
<dbReference type="GO" id="GO:0004806">
    <property type="term" value="F:triacylglycerol lipase activity"/>
    <property type="evidence" value="ECO:0007669"/>
    <property type="project" value="TreeGrafter"/>
</dbReference>
<organism evidence="3 4">
    <name type="scientific">Propionibacterium cyclohexanicum</name>
    <dbReference type="NCBI Taxonomy" id="64702"/>
    <lineage>
        <taxon>Bacteria</taxon>
        <taxon>Bacillati</taxon>
        <taxon>Actinomycetota</taxon>
        <taxon>Actinomycetes</taxon>
        <taxon>Propionibacteriales</taxon>
        <taxon>Propionibacteriaceae</taxon>
        <taxon>Propionibacterium</taxon>
    </lineage>
</organism>
<dbReference type="InterPro" id="IPR013094">
    <property type="entry name" value="AB_hydrolase_3"/>
</dbReference>
<dbReference type="PANTHER" id="PTHR23025:SF3">
    <property type="entry name" value="HORMONE-SENSITIVE LIPASE"/>
    <property type="match status" value="1"/>
</dbReference>
<gene>
    <name evidence="3" type="ORF">SAMN05443377_11831</name>
</gene>